<feature type="transmembrane region" description="Helical" evidence="6">
    <location>
        <begin position="124"/>
        <end position="145"/>
    </location>
</feature>
<evidence type="ECO:0000313" key="9">
    <source>
        <dbReference type="Proteomes" id="UP000036700"/>
    </source>
</evidence>
<feature type="transmembrane region" description="Helical" evidence="6">
    <location>
        <begin position="98"/>
        <end position="117"/>
    </location>
</feature>
<feature type="transmembrane region" description="Helical" evidence="6">
    <location>
        <begin position="181"/>
        <end position="201"/>
    </location>
</feature>
<feature type="transmembrane region" description="Helical" evidence="6">
    <location>
        <begin position="245"/>
        <end position="263"/>
    </location>
</feature>
<comment type="similarity">
    <text evidence="2">Belongs to the EamA transporter family.</text>
</comment>
<dbReference type="InterPro" id="IPR037185">
    <property type="entry name" value="EmrE-like"/>
</dbReference>
<dbReference type="AlphaFoldDB" id="A0A0G3EJJ3"/>
<organism evidence="8 9">
    <name type="scientific">Pandoraea thiooxydans</name>
    <dbReference type="NCBI Taxonomy" id="445709"/>
    <lineage>
        <taxon>Bacteria</taxon>
        <taxon>Pseudomonadati</taxon>
        <taxon>Pseudomonadota</taxon>
        <taxon>Betaproteobacteria</taxon>
        <taxon>Burkholderiales</taxon>
        <taxon>Burkholderiaceae</taxon>
        <taxon>Pandoraea</taxon>
    </lineage>
</organism>
<evidence type="ECO:0000256" key="5">
    <source>
        <dbReference type="ARBA" id="ARBA00023136"/>
    </source>
</evidence>
<feature type="transmembrane region" description="Helical" evidence="6">
    <location>
        <begin position="151"/>
        <end position="169"/>
    </location>
</feature>
<evidence type="ECO:0000256" key="4">
    <source>
        <dbReference type="ARBA" id="ARBA00022989"/>
    </source>
</evidence>
<feature type="transmembrane region" description="Helical" evidence="6">
    <location>
        <begin position="7"/>
        <end position="29"/>
    </location>
</feature>
<keyword evidence="9" id="KW-1185">Reference proteome</keyword>
<dbReference type="Pfam" id="PF00892">
    <property type="entry name" value="EamA"/>
    <property type="match status" value="2"/>
</dbReference>
<dbReference type="PANTHER" id="PTHR32322:SF2">
    <property type="entry name" value="EAMA DOMAIN-CONTAINING PROTEIN"/>
    <property type="match status" value="1"/>
</dbReference>
<feature type="domain" description="EamA" evidence="7">
    <location>
        <begin position="6"/>
        <end position="139"/>
    </location>
</feature>
<dbReference type="PATRIC" id="fig|445709.3.peg.334"/>
<feature type="domain" description="EamA" evidence="7">
    <location>
        <begin position="153"/>
        <end position="284"/>
    </location>
</feature>
<protein>
    <recommendedName>
        <fullName evidence="7">EamA domain-containing protein</fullName>
    </recommendedName>
</protein>
<evidence type="ECO:0000256" key="1">
    <source>
        <dbReference type="ARBA" id="ARBA00004141"/>
    </source>
</evidence>
<evidence type="ECO:0000256" key="2">
    <source>
        <dbReference type="ARBA" id="ARBA00007362"/>
    </source>
</evidence>
<dbReference type="STRING" id="445709.ABW99_01515"/>
<evidence type="ECO:0000313" key="8">
    <source>
        <dbReference type="EMBL" id="AKJ67100.1"/>
    </source>
</evidence>
<evidence type="ECO:0000256" key="6">
    <source>
        <dbReference type="SAM" id="Phobius"/>
    </source>
</evidence>
<keyword evidence="5 6" id="KW-0472">Membrane</keyword>
<feature type="transmembrane region" description="Helical" evidence="6">
    <location>
        <begin position="68"/>
        <end position="92"/>
    </location>
</feature>
<dbReference type="InterPro" id="IPR050638">
    <property type="entry name" value="AA-Vitamin_Transporters"/>
</dbReference>
<reference evidence="9" key="1">
    <citation type="submission" date="2015-06" db="EMBL/GenBank/DDBJ databases">
        <authorList>
            <person name="Lim Y.L."/>
            <person name="Ee R."/>
            <person name="Yong D."/>
            <person name="How K.Y."/>
            <person name="Yin W.F."/>
            <person name="Chan K.G."/>
        </authorList>
    </citation>
    <scope>NUCLEOTIDE SEQUENCE [LARGE SCALE GENOMIC DNA]</scope>
    <source>
        <strain evidence="9">DSM 25325</strain>
    </source>
</reference>
<dbReference type="Proteomes" id="UP000036700">
    <property type="component" value="Chromosome"/>
</dbReference>
<feature type="transmembrane region" description="Helical" evidence="6">
    <location>
        <begin position="213"/>
        <end position="233"/>
    </location>
</feature>
<dbReference type="PANTHER" id="PTHR32322">
    <property type="entry name" value="INNER MEMBRANE TRANSPORTER"/>
    <property type="match status" value="1"/>
</dbReference>
<gene>
    <name evidence="8" type="ORF">ABW99_01515</name>
</gene>
<sequence length="297" mass="30547">MPERMQGYVYLALAMALVGSTVVASKLIAAGLPPFAATALRFTLAFPIFMALMRVTGTAWPRLSRRDWGLVLAQAIAGSVGYTTLLICGLRLTSAADAGVIVGTLPVVSAAFALFVLGERPHRFLLLAVALAAAGVLSIALRPQAGDGHSLAGNGLIAGAVICESLFILLNKRLDARVPPLALSALMSGIGGVAALPLALLEAPWAMPFDATALWAVAYYALVPTVVGFVLWYAGAEKVSGTEAALFNALAPVSAVLLAAGWLGEPVGVNQMVGVGCVLAAVASLGMVGRSRRLQNM</sequence>
<keyword evidence="3 6" id="KW-0812">Transmembrane</keyword>
<accession>A0A0G3EJJ3</accession>
<dbReference type="RefSeq" id="WP_047212637.1">
    <property type="nucleotide sequence ID" value="NZ_CP011568.3"/>
</dbReference>
<dbReference type="SUPFAM" id="SSF103481">
    <property type="entry name" value="Multidrug resistance efflux transporter EmrE"/>
    <property type="match status" value="2"/>
</dbReference>
<dbReference type="KEGG" id="ptx:ABW99_01515"/>
<keyword evidence="4 6" id="KW-1133">Transmembrane helix</keyword>
<feature type="transmembrane region" description="Helical" evidence="6">
    <location>
        <begin position="35"/>
        <end position="56"/>
    </location>
</feature>
<feature type="transmembrane region" description="Helical" evidence="6">
    <location>
        <begin position="269"/>
        <end position="288"/>
    </location>
</feature>
<dbReference type="OrthoDB" id="8925227at2"/>
<dbReference type="InterPro" id="IPR000620">
    <property type="entry name" value="EamA_dom"/>
</dbReference>
<name>A0A0G3EJJ3_9BURK</name>
<dbReference type="GO" id="GO:0016020">
    <property type="term" value="C:membrane"/>
    <property type="evidence" value="ECO:0007669"/>
    <property type="project" value="UniProtKB-SubCell"/>
</dbReference>
<dbReference type="EMBL" id="CP011568">
    <property type="protein sequence ID" value="AKJ67100.1"/>
    <property type="molecule type" value="Genomic_DNA"/>
</dbReference>
<comment type="subcellular location">
    <subcellularLocation>
        <location evidence="1">Membrane</location>
        <topology evidence="1">Multi-pass membrane protein</topology>
    </subcellularLocation>
</comment>
<evidence type="ECO:0000256" key="3">
    <source>
        <dbReference type="ARBA" id="ARBA00022692"/>
    </source>
</evidence>
<evidence type="ECO:0000259" key="7">
    <source>
        <dbReference type="Pfam" id="PF00892"/>
    </source>
</evidence>
<proteinExistence type="inferred from homology"/>